<evidence type="ECO:0000259" key="9">
    <source>
        <dbReference type="PROSITE" id="PS51012"/>
    </source>
</evidence>
<keyword evidence="2" id="KW-0813">Transport</keyword>
<dbReference type="Pfam" id="PF01061">
    <property type="entry name" value="ABC2_membrane"/>
    <property type="match status" value="1"/>
</dbReference>
<evidence type="ECO:0000256" key="6">
    <source>
        <dbReference type="ARBA" id="ARBA00022989"/>
    </source>
</evidence>
<feature type="transmembrane region" description="Helical" evidence="8">
    <location>
        <begin position="41"/>
        <end position="64"/>
    </location>
</feature>
<sequence length="264" mass="30584">MSIDNITNHRHYLNLKRYRYLLYEIIKKNIKLKYRRSNLGIFWTFFNPLLFTIVLTLVFSNLYSRSIENFALYVVIGKLIFDLFASSVRSGLLSFGSAGEIKKIYIPKYIYPLAGSLSAFVTFWISMLVLVLMVIVTGVTLRWFALFAIVPILLLFALAFGVGLTLSVINVFFRDMQQIWGVITQILMWTSAIFYPARIIPAKYQFILTYNPVFIAIDSCRNSIMYNQPTNPMSLLYIAVLAVIFIILGIILLYKYQDKFILHL</sequence>
<gene>
    <name evidence="10" type="primary">kpsM</name>
    <name evidence="10" type="ORF">MBFIL_00930</name>
</gene>
<protein>
    <submittedName>
        <fullName evidence="10">Polysialic acid transport protein KpsM</fullName>
    </submittedName>
</protein>
<feature type="transmembrane region" description="Helical" evidence="8">
    <location>
        <begin position="143"/>
        <end position="172"/>
    </location>
</feature>
<dbReference type="PROSITE" id="PS51012">
    <property type="entry name" value="ABC_TM2"/>
    <property type="match status" value="1"/>
</dbReference>
<proteinExistence type="predicted"/>
<dbReference type="AlphaFoldDB" id="A0A166FD77"/>
<dbReference type="RefSeq" id="WP_066970380.1">
    <property type="nucleotide sequence ID" value="NZ_LWMT01000011.1"/>
</dbReference>
<evidence type="ECO:0000256" key="1">
    <source>
        <dbReference type="ARBA" id="ARBA00004429"/>
    </source>
</evidence>
<dbReference type="InterPro" id="IPR013525">
    <property type="entry name" value="ABC2_TM"/>
</dbReference>
<dbReference type="STRING" id="55758.MBFIL_00930"/>
<comment type="subcellular location">
    <subcellularLocation>
        <location evidence="1">Cell inner membrane</location>
        <topology evidence="1">Multi-pass membrane protein</topology>
    </subcellularLocation>
</comment>
<dbReference type="GO" id="GO:0140359">
    <property type="term" value="F:ABC-type transporter activity"/>
    <property type="evidence" value="ECO:0007669"/>
    <property type="project" value="InterPro"/>
</dbReference>
<dbReference type="InterPro" id="IPR000412">
    <property type="entry name" value="ABC_2_transport"/>
</dbReference>
<dbReference type="Proteomes" id="UP000077066">
    <property type="component" value="Unassembled WGS sequence"/>
</dbReference>
<dbReference type="GO" id="GO:0015920">
    <property type="term" value="P:lipopolysaccharide transport"/>
    <property type="evidence" value="ECO:0007669"/>
    <property type="project" value="TreeGrafter"/>
</dbReference>
<feature type="transmembrane region" description="Helical" evidence="8">
    <location>
        <begin position="179"/>
        <end position="197"/>
    </location>
</feature>
<name>A0A166FD77_9EURY</name>
<dbReference type="PANTHER" id="PTHR30413:SF8">
    <property type="entry name" value="TRANSPORT PERMEASE PROTEIN"/>
    <property type="match status" value="1"/>
</dbReference>
<accession>A0A166FD77</accession>
<feature type="transmembrane region" description="Helical" evidence="8">
    <location>
        <begin position="235"/>
        <end position="254"/>
    </location>
</feature>
<feature type="domain" description="ABC transmembrane type-2" evidence="9">
    <location>
        <begin position="39"/>
        <end position="256"/>
    </location>
</feature>
<dbReference type="PANTHER" id="PTHR30413">
    <property type="entry name" value="INNER MEMBRANE TRANSPORT PERMEASE"/>
    <property type="match status" value="1"/>
</dbReference>
<evidence type="ECO:0000256" key="5">
    <source>
        <dbReference type="ARBA" id="ARBA00022692"/>
    </source>
</evidence>
<dbReference type="PIRSF" id="PIRSF006648">
    <property type="entry name" value="DrrB"/>
    <property type="match status" value="1"/>
</dbReference>
<dbReference type="PRINTS" id="PR00164">
    <property type="entry name" value="ABC2TRNSPORT"/>
</dbReference>
<keyword evidence="3" id="KW-1003">Cell membrane</keyword>
<keyword evidence="4" id="KW-0997">Cell inner membrane</keyword>
<evidence type="ECO:0000256" key="2">
    <source>
        <dbReference type="ARBA" id="ARBA00022448"/>
    </source>
</evidence>
<dbReference type="PATRIC" id="fig|55758.3.peg.104"/>
<feature type="transmembrane region" description="Helical" evidence="8">
    <location>
        <begin position="109"/>
        <end position="137"/>
    </location>
</feature>
<reference evidence="10 11" key="1">
    <citation type="submission" date="2016-04" db="EMBL/GenBank/DDBJ databases">
        <title>Genome sequence of Methanobrevibacter filiformis DSM 11501.</title>
        <authorList>
            <person name="Poehlein A."/>
            <person name="Seedorf H."/>
            <person name="Daniel R."/>
        </authorList>
    </citation>
    <scope>NUCLEOTIDE SEQUENCE [LARGE SCALE GENOMIC DNA]</scope>
    <source>
        <strain evidence="10 11">DSM 11501</strain>
    </source>
</reference>
<keyword evidence="11" id="KW-1185">Reference proteome</keyword>
<keyword evidence="6 8" id="KW-1133">Transmembrane helix</keyword>
<dbReference type="OrthoDB" id="74139at2157"/>
<dbReference type="InterPro" id="IPR047817">
    <property type="entry name" value="ABC2_TM_bact-type"/>
</dbReference>
<evidence type="ECO:0000256" key="8">
    <source>
        <dbReference type="SAM" id="Phobius"/>
    </source>
</evidence>
<evidence type="ECO:0000256" key="7">
    <source>
        <dbReference type="ARBA" id="ARBA00023136"/>
    </source>
</evidence>
<evidence type="ECO:0000313" key="10">
    <source>
        <dbReference type="EMBL" id="KZX17556.1"/>
    </source>
</evidence>
<comment type="caution">
    <text evidence="10">The sequence shown here is derived from an EMBL/GenBank/DDBJ whole genome shotgun (WGS) entry which is preliminary data.</text>
</comment>
<dbReference type="EMBL" id="LWMT01000011">
    <property type="protein sequence ID" value="KZX17556.1"/>
    <property type="molecule type" value="Genomic_DNA"/>
</dbReference>
<evidence type="ECO:0000256" key="4">
    <source>
        <dbReference type="ARBA" id="ARBA00022519"/>
    </source>
</evidence>
<feature type="transmembrane region" description="Helical" evidence="8">
    <location>
        <begin position="70"/>
        <end position="88"/>
    </location>
</feature>
<keyword evidence="7 8" id="KW-0472">Membrane</keyword>
<dbReference type="GO" id="GO:0043190">
    <property type="term" value="C:ATP-binding cassette (ABC) transporter complex"/>
    <property type="evidence" value="ECO:0007669"/>
    <property type="project" value="InterPro"/>
</dbReference>
<organism evidence="10 11">
    <name type="scientific">Methanobrevibacter filiformis</name>
    <dbReference type="NCBI Taxonomy" id="55758"/>
    <lineage>
        <taxon>Archaea</taxon>
        <taxon>Methanobacteriati</taxon>
        <taxon>Methanobacteriota</taxon>
        <taxon>Methanomada group</taxon>
        <taxon>Methanobacteria</taxon>
        <taxon>Methanobacteriales</taxon>
        <taxon>Methanobacteriaceae</taxon>
        <taxon>Methanobrevibacter</taxon>
    </lineage>
</organism>
<keyword evidence="5 8" id="KW-0812">Transmembrane</keyword>
<evidence type="ECO:0000256" key="3">
    <source>
        <dbReference type="ARBA" id="ARBA00022475"/>
    </source>
</evidence>
<evidence type="ECO:0000313" key="11">
    <source>
        <dbReference type="Proteomes" id="UP000077066"/>
    </source>
</evidence>